<protein>
    <submittedName>
        <fullName evidence="2">Uncharacterized protein</fullName>
    </submittedName>
</protein>
<evidence type="ECO:0000256" key="1">
    <source>
        <dbReference type="SAM" id="MobiDB-lite"/>
    </source>
</evidence>
<dbReference type="OrthoDB" id="2554322at2759"/>
<dbReference type="Proteomes" id="UP000094020">
    <property type="component" value="Chromosome 1"/>
</dbReference>
<feature type="compositionally biased region" description="Polar residues" evidence="1">
    <location>
        <begin position="500"/>
        <end position="513"/>
    </location>
</feature>
<organism evidence="2">
    <name type="scientific">Kwoniella pini CBS 10737</name>
    <dbReference type="NCBI Taxonomy" id="1296096"/>
    <lineage>
        <taxon>Eukaryota</taxon>
        <taxon>Fungi</taxon>
        <taxon>Dikarya</taxon>
        <taxon>Basidiomycota</taxon>
        <taxon>Agaricomycotina</taxon>
        <taxon>Tremellomycetes</taxon>
        <taxon>Tremellales</taxon>
        <taxon>Cryptococcaceae</taxon>
        <taxon>Kwoniella</taxon>
    </lineage>
</organism>
<dbReference type="GeneID" id="30169472"/>
<feature type="compositionally biased region" description="Polar residues" evidence="1">
    <location>
        <begin position="572"/>
        <end position="584"/>
    </location>
</feature>
<feature type="compositionally biased region" description="Acidic residues" evidence="1">
    <location>
        <begin position="60"/>
        <end position="69"/>
    </location>
</feature>
<dbReference type="KEGG" id="kpin:30169472"/>
<feature type="region of interest" description="Disordered" evidence="1">
    <location>
        <begin position="1"/>
        <end position="173"/>
    </location>
</feature>
<feature type="compositionally biased region" description="Low complexity" evidence="1">
    <location>
        <begin position="544"/>
        <end position="556"/>
    </location>
</feature>
<reference evidence="2" key="1">
    <citation type="submission" date="2013-07" db="EMBL/GenBank/DDBJ databases">
        <title>The Genome Sequence of Cryptococcus pinus CBS10737.</title>
        <authorList>
            <consortium name="The Broad Institute Genome Sequencing Platform"/>
            <person name="Cuomo C."/>
            <person name="Litvintseva A."/>
            <person name="Chen Y."/>
            <person name="Heitman J."/>
            <person name="Sun S."/>
            <person name="Springer D."/>
            <person name="Dromer F."/>
            <person name="Young S.K."/>
            <person name="Zeng Q."/>
            <person name="Gargeya S."/>
            <person name="Fitzgerald M."/>
            <person name="Abouelleil A."/>
            <person name="Alvarado L."/>
            <person name="Berlin A.M."/>
            <person name="Chapman S.B."/>
            <person name="Dewar J."/>
            <person name="Goldberg J."/>
            <person name="Griggs A."/>
            <person name="Gujja S."/>
            <person name="Hansen M."/>
            <person name="Howarth C."/>
            <person name="Imamovic A."/>
            <person name="Larimer J."/>
            <person name="McCowan C."/>
            <person name="Murphy C."/>
            <person name="Pearson M."/>
            <person name="Priest M."/>
            <person name="Roberts A."/>
            <person name="Saif S."/>
            <person name="Shea T."/>
            <person name="Sykes S."/>
            <person name="Wortman J."/>
            <person name="Nusbaum C."/>
            <person name="Birren B."/>
        </authorList>
    </citation>
    <scope>NUCLEOTIDE SEQUENCE [LARGE SCALE GENOMIC DNA]</scope>
    <source>
        <strain evidence="2">CBS 10737</strain>
    </source>
</reference>
<feature type="region of interest" description="Disordered" evidence="1">
    <location>
        <begin position="860"/>
        <end position="963"/>
    </location>
</feature>
<gene>
    <name evidence="2" type="ORF">I206_01103</name>
    <name evidence="3" type="ORF">I206_100222</name>
</gene>
<feature type="compositionally biased region" description="Polar residues" evidence="1">
    <location>
        <begin position="899"/>
        <end position="914"/>
    </location>
</feature>
<reference evidence="2" key="3">
    <citation type="submission" date="2016-07" db="EMBL/GenBank/DDBJ databases">
        <title>Evolution of pathogenesis and genome organization in the Tremellales.</title>
        <authorList>
            <person name="Cuomo C."/>
            <person name="Litvintseva A."/>
            <person name="Heitman J."/>
            <person name="Chen Y."/>
            <person name="Sun S."/>
            <person name="Springer D."/>
            <person name="Dromer F."/>
            <person name="Young S."/>
            <person name="Zeng Q."/>
            <person name="Chapman S."/>
            <person name="Gujja S."/>
            <person name="Saif S."/>
            <person name="Birren B."/>
        </authorList>
    </citation>
    <scope>NUCLEOTIDE SEQUENCE</scope>
    <source>
        <strain evidence="2">CBS 10737</strain>
    </source>
</reference>
<feature type="compositionally biased region" description="Polar residues" evidence="1">
    <location>
        <begin position="1"/>
        <end position="11"/>
    </location>
</feature>
<accession>A0A1B9IE17</accession>
<feature type="compositionally biased region" description="Polar residues" evidence="1">
    <location>
        <begin position="606"/>
        <end position="617"/>
    </location>
</feature>
<feature type="region of interest" description="Disordered" evidence="1">
    <location>
        <begin position="762"/>
        <end position="848"/>
    </location>
</feature>
<feature type="compositionally biased region" description="Low complexity" evidence="1">
    <location>
        <begin position="1009"/>
        <end position="1026"/>
    </location>
</feature>
<feature type="compositionally biased region" description="Polar residues" evidence="1">
    <location>
        <begin position="389"/>
        <end position="400"/>
    </location>
</feature>
<sequence length="1351" mass="144950">MLEEMSNSPSGSRRRPKPTQENWDDDFEFSLPKKAGSSSNSKSRVKDENVPLSTTRNESPTEDWDENWDESPPRPLPPPIMTTQHQRKKTSIPPPISIPSSSSSRGPPRLSPSQTSSLSISPLPTAHSSPQHPLLPSRSHSSAGLSLEQQPRLRSGSTTANGTIARNKLIKRHPSTSFVPILSHSSSHVDLSALSEASLRSSNVANRSSPNLPPGSPYLPRSTSGEQMPPPPLPAGGILSRARSRSRSKVRPDSKNGVRVSSIPFSPSKEDMTDTEKEKRPGFWKRLSGAPVTASKQNDGTTQHRRRRSSSVGSKQVISGSPRPPVPPLPTNLRSPSGASSTSTSSAKSGPTSAFSALLRRSSSSLSRRTDKSKETPPPSSYPYFTRHGASTSSINSVVQQGVPIPSRRGNITPDLPSSASFTGGFHLPSPSPRSPYHAPQFRMPSSPIGQSEIPPLPHSTSFPGPIGRQQEGSSSDTETEGESKTPKKRKKIRPVSALPASTSEIAGTQIQNPIPGLPISRQHSCEASIGLGRSSDSPSGFASTTTSTLKRLSSLSKKHGRRLSGGWKFGTASSTDSSKSTMTPLEPVVGSPSKPHNRDEGQPVSPASPTPDLNPQSEEELRKAIRAGSVSAPTSLFMSPPSSLDSQTSTAAEITKFTPSEALAKEKEKKDKHRRRQSWNDFVIPREVMMKQKGLKEGIGAVKMFAGGVASLKTLLNTHADLRDRILASGTPSDAAYFATLDAEFEQWLEMAVVLIEVGSTGTDPANQPSFSSPPRSRRVTLASDESKAASATMSKAISAPNPPVQLSAWRKASLPDPEEHSSGNGTYGPPNPDPDHWRASTGRQDLSKRQLEVLRTMLRTPVANTPDRPVLGLRTSSTLSASTNSSYLNTKIGEDQGSPSPQRLKSTRSTRGVTPESDISFPSPGDSAHIQPSASFPSPLSGRIQHHPPSQAQKSLKDRRASKAGLAGLKEFLRSLKKDRGTQRLPSGDAGDSSPLRIKSRMFGIKASTSPPASPTSPLSPAFTKNPNDVFYPTQRSTFSALGSAASPGIPETPQTAPMLQQRFSARNGSRSRADTDSSPKLGPEQKRPSIRNIFRTTSGNWSELVNSSNNIGPLSPGLSKKSSIQKLGFSKSNSAQILSKISVSDPIPSKIPLSASSRTLYANDLNPYFGATGEDQSEMTLRAGTAKKRTSGLGLGLGWPESQSQSNTSSIEPSSGVAIGEMGTVFGSPSKMDYTFKASINMPKSPSKIRLPSNRSSNSISTLNSTTSIRIPSNENQIKSLKYVEYESNDSQFPQNVEVQDLTIALTPENLPTLLEYLKQCERMLGYWRERVEEIMGVGANLAGNRTE</sequence>
<feature type="compositionally biased region" description="Basic and acidic residues" evidence="1">
    <location>
        <begin position="1074"/>
        <end position="1090"/>
    </location>
</feature>
<dbReference type="EMBL" id="KI894007">
    <property type="protein sequence ID" value="OCF53796.1"/>
    <property type="molecule type" value="Genomic_DNA"/>
</dbReference>
<reference evidence="3" key="2">
    <citation type="submission" date="2013-07" db="EMBL/GenBank/DDBJ databases">
        <authorList>
            <consortium name="The Broad Institute Genome Sequencing Platform"/>
            <person name="Cuomo C."/>
            <person name="Litvintseva A."/>
            <person name="Chen Y."/>
            <person name="Heitman J."/>
            <person name="Sun S."/>
            <person name="Springer D."/>
            <person name="Dromer F."/>
            <person name="Young S.K."/>
            <person name="Zeng Q."/>
            <person name="Gargeya S."/>
            <person name="Fitzgerald M."/>
            <person name="Abouelleil A."/>
            <person name="Alvarado L."/>
            <person name="Berlin A.M."/>
            <person name="Chapman S.B."/>
            <person name="Dewar J."/>
            <person name="Goldberg J."/>
            <person name="Griggs A."/>
            <person name="Gujja S."/>
            <person name="Hansen M."/>
            <person name="Howarth C."/>
            <person name="Imamovic A."/>
            <person name="Larimer J."/>
            <person name="McCowan C."/>
            <person name="Murphy C."/>
            <person name="Pearson M."/>
            <person name="Priest M."/>
            <person name="Roberts A."/>
            <person name="Saif S."/>
            <person name="Shea T."/>
            <person name="Sykes S."/>
            <person name="Wortman J."/>
            <person name="Nusbaum C."/>
            <person name="Birren B."/>
        </authorList>
    </citation>
    <scope>NUCLEOTIDE SEQUENCE</scope>
    <source>
        <strain evidence="3">CBS 10737</strain>
    </source>
</reference>
<feature type="region of interest" description="Disordered" evidence="1">
    <location>
        <begin position="1067"/>
        <end position="1091"/>
    </location>
</feature>
<keyword evidence="4" id="KW-1185">Reference proteome</keyword>
<feature type="compositionally biased region" description="Polar residues" evidence="1">
    <location>
        <begin position="155"/>
        <end position="164"/>
    </location>
</feature>
<evidence type="ECO:0000313" key="2">
    <source>
        <dbReference type="EMBL" id="OCF53796.1"/>
    </source>
</evidence>
<feature type="region of interest" description="Disordered" evidence="1">
    <location>
        <begin position="202"/>
        <end position="621"/>
    </location>
</feature>
<feature type="compositionally biased region" description="Low complexity" evidence="1">
    <location>
        <begin position="331"/>
        <end position="367"/>
    </location>
</feature>
<dbReference type="RefSeq" id="XP_019015015.1">
    <property type="nucleotide sequence ID" value="XM_019152877.1"/>
</dbReference>
<feature type="compositionally biased region" description="Low complexity" evidence="1">
    <location>
        <begin position="873"/>
        <end position="892"/>
    </location>
</feature>
<feature type="compositionally biased region" description="Polar residues" evidence="1">
    <location>
        <begin position="138"/>
        <end position="149"/>
    </location>
</feature>
<feature type="compositionally biased region" description="Low complexity" evidence="1">
    <location>
        <begin position="98"/>
        <end position="124"/>
    </location>
</feature>
<dbReference type="EMBL" id="CP144519">
    <property type="protein sequence ID" value="WWC66321.1"/>
    <property type="molecule type" value="Genomic_DNA"/>
</dbReference>
<evidence type="ECO:0000313" key="3">
    <source>
        <dbReference type="EMBL" id="WWC66321.1"/>
    </source>
</evidence>
<name>A0A1B9IE17_9TREE</name>
<proteinExistence type="predicted"/>
<feature type="region of interest" description="Disordered" evidence="1">
    <location>
        <begin position="976"/>
        <end position="1036"/>
    </location>
</feature>
<feature type="compositionally biased region" description="Basic and acidic residues" evidence="1">
    <location>
        <begin position="268"/>
        <end position="281"/>
    </location>
</feature>
<feature type="compositionally biased region" description="Polar residues" evidence="1">
    <location>
        <begin position="310"/>
        <end position="319"/>
    </location>
</feature>
<reference evidence="3" key="4">
    <citation type="submission" date="2024-02" db="EMBL/GenBank/DDBJ databases">
        <title>Comparative genomics of Cryptococcus and Kwoniella reveals pathogenesis evolution and contrasting modes of karyotype evolution via chromosome fusion or intercentromeric recombination.</title>
        <authorList>
            <person name="Coelho M.A."/>
            <person name="David-Palma M."/>
            <person name="Shea T."/>
            <person name="Bowers K."/>
            <person name="McGinley-Smith S."/>
            <person name="Mohammad A.W."/>
            <person name="Gnirke A."/>
            <person name="Yurkov A.M."/>
            <person name="Nowrousian M."/>
            <person name="Sun S."/>
            <person name="Cuomo C.A."/>
            <person name="Heitman J."/>
        </authorList>
    </citation>
    <scope>NUCLEOTIDE SEQUENCE</scope>
    <source>
        <strain evidence="3">CBS 10737</strain>
    </source>
</reference>
<evidence type="ECO:0000313" key="4">
    <source>
        <dbReference type="Proteomes" id="UP000094020"/>
    </source>
</evidence>